<dbReference type="PANTHER" id="PTHR43794">
    <property type="entry name" value="AMINOHYDROLASE SSNA-RELATED"/>
    <property type="match status" value="1"/>
</dbReference>
<accession>A0A916YQJ8</accession>
<reference evidence="4" key="2">
    <citation type="submission" date="2020-09" db="EMBL/GenBank/DDBJ databases">
        <authorList>
            <person name="Sun Q."/>
            <person name="Zhou Y."/>
        </authorList>
    </citation>
    <scope>NUCLEOTIDE SEQUENCE</scope>
    <source>
        <strain evidence="4">CGMCC 1.15958</strain>
    </source>
</reference>
<dbReference type="Gene3D" id="2.30.40.10">
    <property type="entry name" value="Urease, subunit C, domain 1"/>
    <property type="match status" value="1"/>
</dbReference>
<keyword evidence="1" id="KW-0378">Hydrolase</keyword>
<dbReference type="PANTHER" id="PTHR43794:SF11">
    <property type="entry name" value="AMIDOHYDROLASE-RELATED DOMAIN-CONTAINING PROTEIN"/>
    <property type="match status" value="1"/>
</dbReference>
<dbReference type="InterPro" id="IPR006680">
    <property type="entry name" value="Amidohydro-rel"/>
</dbReference>
<organism evidence="4 5">
    <name type="scientific">Emticicia aquatilis</name>
    <dbReference type="NCBI Taxonomy" id="1537369"/>
    <lineage>
        <taxon>Bacteria</taxon>
        <taxon>Pseudomonadati</taxon>
        <taxon>Bacteroidota</taxon>
        <taxon>Cytophagia</taxon>
        <taxon>Cytophagales</taxon>
        <taxon>Leadbetterellaceae</taxon>
        <taxon>Emticicia</taxon>
    </lineage>
</organism>
<dbReference type="SUPFAM" id="SSF51556">
    <property type="entry name" value="Metallo-dependent hydrolases"/>
    <property type="match status" value="1"/>
</dbReference>
<dbReference type="Proteomes" id="UP000609064">
    <property type="component" value="Unassembled WGS sequence"/>
</dbReference>
<feature type="chain" id="PRO_5037517674" evidence="2">
    <location>
        <begin position="20"/>
        <end position="434"/>
    </location>
</feature>
<dbReference type="SUPFAM" id="SSF51338">
    <property type="entry name" value="Composite domain of metallo-dependent hydrolases"/>
    <property type="match status" value="1"/>
</dbReference>
<feature type="domain" description="Amidohydrolase-related" evidence="3">
    <location>
        <begin position="338"/>
        <end position="410"/>
    </location>
</feature>
<dbReference type="AlphaFoldDB" id="A0A916YQJ8"/>
<reference evidence="4" key="1">
    <citation type="journal article" date="2014" name="Int. J. Syst. Evol. Microbiol.">
        <title>Complete genome sequence of Corynebacterium casei LMG S-19264T (=DSM 44701T), isolated from a smear-ripened cheese.</title>
        <authorList>
            <consortium name="US DOE Joint Genome Institute (JGI-PGF)"/>
            <person name="Walter F."/>
            <person name="Albersmeier A."/>
            <person name="Kalinowski J."/>
            <person name="Ruckert C."/>
        </authorList>
    </citation>
    <scope>NUCLEOTIDE SEQUENCE</scope>
    <source>
        <strain evidence="4">CGMCC 1.15958</strain>
    </source>
</reference>
<dbReference type="InterPro" id="IPR032466">
    <property type="entry name" value="Metal_Hydrolase"/>
</dbReference>
<evidence type="ECO:0000313" key="5">
    <source>
        <dbReference type="Proteomes" id="UP000609064"/>
    </source>
</evidence>
<dbReference type="RefSeq" id="WP_188766038.1">
    <property type="nucleotide sequence ID" value="NZ_BMKK01000004.1"/>
</dbReference>
<dbReference type="Gene3D" id="3.20.20.140">
    <property type="entry name" value="Metal-dependent hydrolases"/>
    <property type="match status" value="1"/>
</dbReference>
<keyword evidence="2" id="KW-0732">Signal</keyword>
<dbReference type="Pfam" id="PF01979">
    <property type="entry name" value="Amidohydro_1"/>
    <property type="match status" value="1"/>
</dbReference>
<feature type="signal peptide" evidence="2">
    <location>
        <begin position="1"/>
        <end position="19"/>
    </location>
</feature>
<evidence type="ECO:0000256" key="1">
    <source>
        <dbReference type="ARBA" id="ARBA00022801"/>
    </source>
</evidence>
<evidence type="ECO:0000256" key="2">
    <source>
        <dbReference type="SAM" id="SignalP"/>
    </source>
</evidence>
<dbReference type="EMBL" id="BMKK01000004">
    <property type="protein sequence ID" value="GGD56760.1"/>
    <property type="molecule type" value="Genomic_DNA"/>
</dbReference>
<name>A0A916YQJ8_9BACT</name>
<keyword evidence="5" id="KW-1185">Reference proteome</keyword>
<dbReference type="GO" id="GO:0016810">
    <property type="term" value="F:hydrolase activity, acting on carbon-nitrogen (but not peptide) bonds"/>
    <property type="evidence" value="ECO:0007669"/>
    <property type="project" value="InterPro"/>
</dbReference>
<proteinExistence type="predicted"/>
<gene>
    <name evidence="4" type="ORF">GCM10011514_21040</name>
</gene>
<evidence type="ECO:0000259" key="3">
    <source>
        <dbReference type="Pfam" id="PF01979"/>
    </source>
</evidence>
<protein>
    <submittedName>
        <fullName evidence="4">Imidazolonepropionase</fullName>
    </submittedName>
</protein>
<comment type="caution">
    <text evidence="4">The sequence shown here is derived from an EMBL/GenBank/DDBJ whole genome shotgun (WGS) entry which is preliminary data.</text>
</comment>
<evidence type="ECO:0000313" key="4">
    <source>
        <dbReference type="EMBL" id="GGD56760.1"/>
    </source>
</evidence>
<dbReference type="InterPro" id="IPR011059">
    <property type="entry name" value="Metal-dep_hydrolase_composite"/>
</dbReference>
<sequence>MKKHLSLLSLLLIKFGVFAQNPAPAAPQSKPIALVGGTIHVGDGKIIQNGTIVFDKGVITAIGDANTSFDKNATEVISVAGKSVYPGIIAPAALLGLVEIGSVRSTFDQAETGQFNPNIRALIAHNTDSEVIPTVRGNGVLIGQTTPEGGIISGTSSVMEYDGWNWEDAALKKDDGVWLNYPALIARQFSPEEARFVVKKNDKYIEQKNELQGFIADALAYSEISNPNPKNAKLEAMKGLFDGSKKLYIRTNYGKEIIEACQMAQKFKIKNIVVVGGEEADLALDFLKTNNIPVIVSPTHRLPNTSDEDVWNPYKLPNRLMKAGVLTGMFYTEEFYKTRNLPFVAGTSAAFGMDKEDALKMITLNNAKILGIDKQVGTLEVGKLATIAVSEGDILDMRTNKVSYAFIRGKKIDLDDKQKRLYKKYVDKYGIGGK</sequence>
<dbReference type="InterPro" id="IPR050287">
    <property type="entry name" value="MTA/SAH_deaminase"/>
</dbReference>